<comment type="caution">
    <text evidence="3">The sequence shown here is derived from an EMBL/GenBank/DDBJ whole genome shotgun (WGS) entry which is preliminary data.</text>
</comment>
<dbReference type="Pfam" id="PF10646">
    <property type="entry name" value="Germane"/>
    <property type="match status" value="2"/>
</dbReference>
<dbReference type="InterPro" id="IPR019606">
    <property type="entry name" value="GerMN"/>
</dbReference>
<dbReference type="SMART" id="SM00909">
    <property type="entry name" value="Germane"/>
    <property type="match status" value="2"/>
</dbReference>
<keyword evidence="1" id="KW-1133">Transmembrane helix</keyword>
<organism evidence="3 4">
    <name type="scientific">Qingrenia yutianensis</name>
    <dbReference type="NCBI Taxonomy" id="2763676"/>
    <lineage>
        <taxon>Bacteria</taxon>
        <taxon>Bacillati</taxon>
        <taxon>Bacillota</taxon>
        <taxon>Clostridia</taxon>
        <taxon>Eubacteriales</taxon>
        <taxon>Oscillospiraceae</taxon>
        <taxon>Qingrenia</taxon>
    </lineage>
</organism>
<dbReference type="PROSITE" id="PS51257">
    <property type="entry name" value="PROKAR_LIPOPROTEIN"/>
    <property type="match status" value="1"/>
</dbReference>
<protein>
    <submittedName>
        <fullName evidence="3">GerMN domain-containing protein</fullName>
    </submittedName>
</protein>
<evidence type="ECO:0000259" key="2">
    <source>
        <dbReference type="SMART" id="SM00909"/>
    </source>
</evidence>
<feature type="transmembrane region" description="Helical" evidence="1">
    <location>
        <begin position="6"/>
        <end position="23"/>
    </location>
</feature>
<dbReference type="RefSeq" id="WP_262431071.1">
    <property type="nucleotide sequence ID" value="NZ_JACRTE010000001.1"/>
</dbReference>
<evidence type="ECO:0000256" key="1">
    <source>
        <dbReference type="SAM" id="Phobius"/>
    </source>
</evidence>
<keyword evidence="1" id="KW-0812">Transmembrane</keyword>
<sequence>MKKNIWLAGIIFIIIITALFGCGKSKKSTIKLYFANTEKTELKSEERAYDGNIGTDKKFLESLINELLKGPADSPLVRVIPDGTKLLSLDESNGVVTLDFSAEYNTLAPSDELLARHSVAKTLFEIDGINKIKIFVNGVELLGANGDKVGEISKDSLVTTPTQNTTKYETVTLYFSDDAAMFLVPEARTAAVADNSIEKTVITELMKGPTDKSLRSTIPDGTKLLSVETKDGICFVNFSQEFVSKHSGGSAGEYMTVYSIVNSLTELEHIQKVQFLVDGNKLEVFKHMVFNEPFERDASIISK</sequence>
<proteinExistence type="predicted"/>
<feature type="domain" description="GerMN" evidence="2">
    <location>
        <begin position="198"/>
        <end position="286"/>
    </location>
</feature>
<keyword evidence="4" id="KW-1185">Reference proteome</keyword>
<dbReference type="EMBL" id="JACRTE010000001">
    <property type="protein sequence ID" value="MBC8595355.1"/>
    <property type="molecule type" value="Genomic_DNA"/>
</dbReference>
<reference evidence="3" key="1">
    <citation type="submission" date="2020-08" db="EMBL/GenBank/DDBJ databases">
        <title>Genome public.</title>
        <authorList>
            <person name="Liu C."/>
            <person name="Sun Q."/>
        </authorList>
    </citation>
    <scope>NUCLEOTIDE SEQUENCE</scope>
    <source>
        <strain evidence="3">NSJ-50</strain>
    </source>
</reference>
<keyword evidence="1" id="KW-0472">Membrane</keyword>
<evidence type="ECO:0000313" key="3">
    <source>
        <dbReference type="EMBL" id="MBC8595355.1"/>
    </source>
</evidence>
<feature type="domain" description="GerMN" evidence="2">
    <location>
        <begin position="60"/>
        <end position="145"/>
    </location>
</feature>
<dbReference type="AlphaFoldDB" id="A0A926F7E3"/>
<evidence type="ECO:0000313" key="4">
    <source>
        <dbReference type="Proteomes" id="UP000647416"/>
    </source>
</evidence>
<dbReference type="Proteomes" id="UP000647416">
    <property type="component" value="Unassembled WGS sequence"/>
</dbReference>
<name>A0A926F7E3_9FIRM</name>
<accession>A0A926F7E3</accession>
<gene>
    <name evidence="3" type="ORF">H8706_00520</name>
</gene>